<evidence type="ECO:0000256" key="1">
    <source>
        <dbReference type="ARBA" id="ARBA00004141"/>
    </source>
</evidence>
<protein>
    <submittedName>
        <fullName evidence="7">Etoposide-induced protein 2.4 -like protein</fullName>
    </submittedName>
</protein>
<evidence type="ECO:0000256" key="5">
    <source>
        <dbReference type="ARBA" id="ARBA00023136"/>
    </source>
</evidence>
<dbReference type="GO" id="GO:0005783">
    <property type="term" value="C:endoplasmic reticulum"/>
    <property type="evidence" value="ECO:0007669"/>
    <property type="project" value="TreeGrafter"/>
</dbReference>
<dbReference type="Pfam" id="PF07264">
    <property type="entry name" value="EI24"/>
    <property type="match status" value="1"/>
</dbReference>
<reference evidence="8" key="3">
    <citation type="submission" date="2022-06" db="UniProtKB">
        <authorList>
            <consortium name="EnsemblMetazoa"/>
        </authorList>
    </citation>
    <scope>IDENTIFICATION</scope>
</reference>
<dbReference type="OrthoDB" id="266518at2759"/>
<keyword evidence="5 6" id="KW-0472">Membrane</keyword>
<evidence type="ECO:0000256" key="3">
    <source>
        <dbReference type="ARBA" id="ARBA00022692"/>
    </source>
</evidence>
<dbReference type="GO" id="GO:0016020">
    <property type="term" value="C:membrane"/>
    <property type="evidence" value="ECO:0007669"/>
    <property type="project" value="UniProtKB-SubCell"/>
</dbReference>
<feature type="transmembrane region" description="Helical" evidence="6">
    <location>
        <begin position="48"/>
        <end position="77"/>
    </location>
</feature>
<feature type="transmembrane region" description="Helical" evidence="6">
    <location>
        <begin position="139"/>
        <end position="161"/>
    </location>
</feature>
<keyword evidence="9" id="KW-1185">Reference proteome</keyword>
<accession>A0A834R7G9</accession>
<evidence type="ECO:0000256" key="4">
    <source>
        <dbReference type="ARBA" id="ARBA00022989"/>
    </source>
</evidence>
<reference evidence="9" key="1">
    <citation type="journal article" date="2020" name="PLoS Negl. Trop. Dis.">
        <title>High-quality nuclear genome for Sarcoptes scabiei-A critical resource for a neglected parasite.</title>
        <authorList>
            <person name="Korhonen P.K."/>
            <person name="Gasser R.B."/>
            <person name="Ma G."/>
            <person name="Wang T."/>
            <person name="Stroehlein A.J."/>
            <person name="Young N.D."/>
            <person name="Ang C.S."/>
            <person name="Fernando D.D."/>
            <person name="Lu H.C."/>
            <person name="Taylor S."/>
            <person name="Reynolds S.L."/>
            <person name="Mofiz E."/>
            <person name="Najaraj S.H."/>
            <person name="Gowda H."/>
            <person name="Madugundu A."/>
            <person name="Renuse S."/>
            <person name="Holt D."/>
            <person name="Pandey A."/>
            <person name="Papenfuss A.T."/>
            <person name="Fischer K."/>
        </authorList>
    </citation>
    <scope>NUCLEOTIDE SEQUENCE [LARGE SCALE GENOMIC DNA]</scope>
</reference>
<gene>
    <name evidence="7" type="primary">SSS_250g</name>
    <name evidence="7" type="ORF">SSS_250</name>
</gene>
<feature type="transmembrane region" description="Helical" evidence="6">
    <location>
        <begin position="167"/>
        <end position="186"/>
    </location>
</feature>
<keyword evidence="3 6" id="KW-0812">Transmembrane</keyword>
<dbReference type="AlphaFoldDB" id="A0A834R7G9"/>
<organism evidence="7">
    <name type="scientific">Sarcoptes scabiei</name>
    <name type="common">Itch mite</name>
    <name type="synonym">Acarus scabiei</name>
    <dbReference type="NCBI Taxonomy" id="52283"/>
    <lineage>
        <taxon>Eukaryota</taxon>
        <taxon>Metazoa</taxon>
        <taxon>Ecdysozoa</taxon>
        <taxon>Arthropoda</taxon>
        <taxon>Chelicerata</taxon>
        <taxon>Arachnida</taxon>
        <taxon>Acari</taxon>
        <taxon>Acariformes</taxon>
        <taxon>Sarcoptiformes</taxon>
        <taxon>Astigmata</taxon>
        <taxon>Psoroptidia</taxon>
        <taxon>Sarcoptoidea</taxon>
        <taxon>Sarcoptidae</taxon>
        <taxon>Sarcoptinae</taxon>
        <taxon>Sarcoptes</taxon>
    </lineage>
</organism>
<comment type="subcellular location">
    <subcellularLocation>
        <location evidence="1">Membrane</location>
        <topology evidence="1">Multi-pass membrane protein</topology>
    </subcellularLocation>
</comment>
<dbReference type="EnsemblMetazoa" id="SSS_250s_mrna">
    <property type="protein sequence ID" value="KAF7490131.1"/>
    <property type="gene ID" value="SSS_250"/>
</dbReference>
<proteinExistence type="inferred from homology"/>
<keyword evidence="4 6" id="KW-1133">Transmembrane helix</keyword>
<feature type="transmembrane region" description="Helical" evidence="6">
    <location>
        <begin position="6"/>
        <end position="27"/>
    </location>
</feature>
<evidence type="ECO:0000256" key="6">
    <source>
        <dbReference type="SAM" id="Phobius"/>
    </source>
</evidence>
<evidence type="ECO:0000313" key="9">
    <source>
        <dbReference type="Proteomes" id="UP000070412"/>
    </source>
</evidence>
<name>A0A834R7G9_SARSC</name>
<feature type="transmembrane region" description="Helical" evidence="6">
    <location>
        <begin position="207"/>
        <end position="223"/>
    </location>
</feature>
<reference evidence="7" key="2">
    <citation type="submission" date="2020-01" db="EMBL/GenBank/DDBJ databases">
        <authorList>
            <person name="Korhonen P.K.K."/>
            <person name="Guangxu M.G."/>
            <person name="Wang T.W."/>
            <person name="Stroehlein A.J.S."/>
            <person name="Young N.D."/>
            <person name="Ang C.-S.A."/>
            <person name="Fernando D.W.F."/>
            <person name="Lu H.L."/>
            <person name="Taylor S.T."/>
            <person name="Ehtesham M.E.M."/>
            <person name="Najaraj S.H.N."/>
            <person name="Harsha G.H.G."/>
            <person name="Madugundu A.M."/>
            <person name="Renuse S.R."/>
            <person name="Holt D.H."/>
            <person name="Pandey A.P."/>
            <person name="Papenfuss A.P."/>
            <person name="Gasser R.B.G."/>
            <person name="Fischer K.F."/>
        </authorList>
    </citation>
    <scope>NUCLEOTIDE SEQUENCE</scope>
    <source>
        <strain evidence="7">SSS_KF_BRIS2020</strain>
    </source>
</reference>
<comment type="similarity">
    <text evidence="2">Belongs to the EI24 family.</text>
</comment>
<feature type="transmembrane region" description="Helical" evidence="6">
    <location>
        <begin position="97"/>
        <end position="118"/>
    </location>
</feature>
<dbReference type="EMBL" id="WVUK01000062">
    <property type="protein sequence ID" value="KAF7490131.1"/>
    <property type="molecule type" value="Genomic_DNA"/>
</dbReference>
<feature type="transmembrane region" description="Helical" evidence="6">
    <location>
        <begin position="258"/>
        <end position="277"/>
    </location>
</feature>
<dbReference type="InterPro" id="IPR059112">
    <property type="entry name" value="CysZ/EI24"/>
</dbReference>
<dbReference type="GO" id="GO:0016236">
    <property type="term" value="P:macroautophagy"/>
    <property type="evidence" value="ECO:0007669"/>
    <property type="project" value="TreeGrafter"/>
</dbReference>
<dbReference type="PANTHER" id="PTHR21389">
    <property type="entry name" value="P53 INDUCED PROTEIN"/>
    <property type="match status" value="1"/>
</dbReference>
<evidence type="ECO:0000313" key="7">
    <source>
        <dbReference type="EMBL" id="KAF7490131.1"/>
    </source>
</evidence>
<evidence type="ECO:0000313" key="8">
    <source>
        <dbReference type="EnsemblMetazoa" id="KAF7490131.1"/>
    </source>
</evidence>
<dbReference type="PANTHER" id="PTHR21389:SF0">
    <property type="entry name" value="ETOPOSIDE-INDUCED PROTEIN 2.4 HOMOLOG"/>
    <property type="match status" value="1"/>
</dbReference>
<sequence>MEYLKIIIFGFIDGLYDSIFFGIYVITTVLKQHQTAQSINVLKRIRQCCLLGGLLMFSMIVFNYTLKLLNLVVFLIFGSHETHGKTWLWLESILSTLFSALWVLPLIILCRILTALWFQDIADTSFKGRPQSFKSTSKLIADILFSLLIQLLFLIQANLFYFFPIGLIGQLLSILHTSLLYSLYSFEYKWLNMGWELYRRLYYIEKMWPYFFGFGLPLALVTHSLPNYYLNNACFSFLFPLFILSANETHLEPSKSDYKIPFFSIVVWISNKLLVVLSNTSLFFNN</sequence>
<dbReference type="Proteomes" id="UP000070412">
    <property type="component" value="Unassembled WGS sequence"/>
</dbReference>
<evidence type="ECO:0000256" key="2">
    <source>
        <dbReference type="ARBA" id="ARBA00010970"/>
    </source>
</evidence>